<dbReference type="AlphaFoldDB" id="A0A9N8E9R8"/>
<evidence type="ECO:0000259" key="2">
    <source>
        <dbReference type="Pfam" id="PF20710"/>
    </source>
</evidence>
<accession>A0A9N8E9R8</accession>
<evidence type="ECO:0000313" key="4">
    <source>
        <dbReference type="Proteomes" id="UP001153069"/>
    </source>
</evidence>
<evidence type="ECO:0000313" key="3">
    <source>
        <dbReference type="EMBL" id="CAB9517401.1"/>
    </source>
</evidence>
<feature type="compositionally biased region" description="Pro residues" evidence="1">
    <location>
        <begin position="332"/>
        <end position="343"/>
    </location>
</feature>
<keyword evidence="4" id="KW-1185">Reference proteome</keyword>
<dbReference type="Pfam" id="PF20710">
    <property type="entry name" value="DUF6824"/>
    <property type="match status" value="1"/>
</dbReference>
<dbReference type="Proteomes" id="UP001153069">
    <property type="component" value="Unassembled WGS sequence"/>
</dbReference>
<organism evidence="3 4">
    <name type="scientific">Seminavis robusta</name>
    <dbReference type="NCBI Taxonomy" id="568900"/>
    <lineage>
        <taxon>Eukaryota</taxon>
        <taxon>Sar</taxon>
        <taxon>Stramenopiles</taxon>
        <taxon>Ochrophyta</taxon>
        <taxon>Bacillariophyta</taxon>
        <taxon>Bacillariophyceae</taxon>
        <taxon>Bacillariophycidae</taxon>
        <taxon>Naviculales</taxon>
        <taxon>Naviculaceae</taxon>
        <taxon>Seminavis</taxon>
    </lineage>
</organism>
<feature type="region of interest" description="Disordered" evidence="1">
    <location>
        <begin position="324"/>
        <end position="406"/>
    </location>
</feature>
<proteinExistence type="predicted"/>
<comment type="caution">
    <text evidence="3">The sequence shown here is derived from an EMBL/GenBank/DDBJ whole genome shotgun (WGS) entry which is preliminary data.</text>
</comment>
<feature type="domain" description="DUF6824" evidence="2">
    <location>
        <begin position="20"/>
        <end position="109"/>
    </location>
</feature>
<evidence type="ECO:0000256" key="1">
    <source>
        <dbReference type="SAM" id="MobiDB-lite"/>
    </source>
</evidence>
<name>A0A9N8E9R8_9STRA</name>
<dbReference type="EMBL" id="CAICTM010000853">
    <property type="protein sequence ID" value="CAB9517401.1"/>
    <property type="molecule type" value="Genomic_DNA"/>
</dbReference>
<gene>
    <name evidence="3" type="ORF">SEMRO_854_G211250.1</name>
</gene>
<dbReference type="InterPro" id="IPR049227">
    <property type="entry name" value="DUF6824"/>
</dbReference>
<protein>
    <submittedName>
        <fullName evidence="3">Transcriptional regulator</fullName>
    </submittedName>
</protein>
<reference evidence="3" key="1">
    <citation type="submission" date="2020-06" db="EMBL/GenBank/DDBJ databases">
        <authorList>
            <consortium name="Plant Systems Biology data submission"/>
        </authorList>
    </citation>
    <scope>NUCLEOTIDE SEQUENCE</scope>
    <source>
        <strain evidence="3">D6</strain>
    </source>
</reference>
<sequence>MQNDNQEGVMSGIKYPGKHDVICGRGGHSTTHTGNVQFRLLVDQFKDEYLKSIKAERLQLATALVASWRNQTPPGRFLQRTDPSKGDESLWHDIGDAAATKKALNTLRQQIPTNEFLAAIRKKDAPAENPFVAAAKPAASRGDGNSQQRSNIPVCALHQADNYIQHQQYFDISQLAPYDIHASMLPFQAHLQQTQPWPLVASANPAASGGGESGQQNSNLPVCAGQGDVYIQDQQQQHPHACDLAQRDFHASTYERFQTNQQTQEGQMTYGSVQYNPNQPISFPQELATSRQWENEQSSMSAKLADEWFTSQQASSFRDLPVQYRQQHSPQPLQPPPPLPELPPIQEQQIEPLNLETIGAERTRIPTIGEQMPTAEQLTSDAFSDRGNLSPDSAGSELKGKKTRWG</sequence>
<feature type="compositionally biased region" description="Low complexity" evidence="1">
    <location>
        <begin position="344"/>
        <end position="353"/>
    </location>
</feature>